<evidence type="ECO:0000313" key="2">
    <source>
        <dbReference type="EMBL" id="KAK4506792.1"/>
    </source>
</evidence>
<gene>
    <name evidence="2" type="ORF">PRZ48_000525</name>
</gene>
<organism evidence="2 3">
    <name type="scientific">Zasmidium cellare</name>
    <name type="common">Wine cellar mold</name>
    <name type="synonym">Racodium cellare</name>
    <dbReference type="NCBI Taxonomy" id="395010"/>
    <lineage>
        <taxon>Eukaryota</taxon>
        <taxon>Fungi</taxon>
        <taxon>Dikarya</taxon>
        <taxon>Ascomycota</taxon>
        <taxon>Pezizomycotina</taxon>
        <taxon>Dothideomycetes</taxon>
        <taxon>Dothideomycetidae</taxon>
        <taxon>Mycosphaerellales</taxon>
        <taxon>Mycosphaerellaceae</taxon>
        <taxon>Zasmidium</taxon>
    </lineage>
</organism>
<evidence type="ECO:0000313" key="3">
    <source>
        <dbReference type="Proteomes" id="UP001305779"/>
    </source>
</evidence>
<dbReference type="EMBL" id="JAXOVC010000001">
    <property type="protein sequence ID" value="KAK4506792.1"/>
    <property type="molecule type" value="Genomic_DNA"/>
</dbReference>
<name>A0ABR0EZ21_ZASCE</name>
<reference evidence="2 3" key="1">
    <citation type="journal article" date="2023" name="G3 (Bethesda)">
        <title>A chromosome-level genome assembly of Zasmidium syzygii isolated from banana leaves.</title>
        <authorList>
            <person name="van Westerhoven A.C."/>
            <person name="Mehrabi R."/>
            <person name="Talebi R."/>
            <person name="Steentjes M.B.F."/>
            <person name="Corcolon B."/>
            <person name="Chong P.A."/>
            <person name="Kema G.H.J."/>
            <person name="Seidl M.F."/>
        </authorList>
    </citation>
    <scope>NUCLEOTIDE SEQUENCE [LARGE SCALE GENOMIC DNA]</scope>
    <source>
        <strain evidence="2 3">P124</strain>
    </source>
</reference>
<accession>A0ABR0EZ21</accession>
<proteinExistence type="predicted"/>
<feature type="signal peptide" evidence="1">
    <location>
        <begin position="1"/>
        <end position="17"/>
    </location>
</feature>
<protein>
    <submittedName>
        <fullName evidence="2">Uncharacterized protein</fullName>
    </submittedName>
</protein>
<keyword evidence="1" id="KW-0732">Signal</keyword>
<evidence type="ECO:0000256" key="1">
    <source>
        <dbReference type="SAM" id="SignalP"/>
    </source>
</evidence>
<keyword evidence="3" id="KW-1185">Reference proteome</keyword>
<sequence>MLFSAYLSLALASAVLAAPQQNTPAGSPPQCPSTITQVSSFPVPTTITSCKSTISKCTATTSIPPPPTTPCTKKTITKTKTKTVEKPTTVTPDPVTVTPSCPSPTTPATQLINVVGFQQNRCGNTAVGFSGARPNVQLVSLTIPQGGIIGQTNPGDWSTLSVPTDEGEGSCESFENGQISSLIFQSIPKNLSFAPTCRLFAFRNVGCDESAGSVQIDLSRAQRGLCQDPELLSNINSVQIRC</sequence>
<dbReference type="Proteomes" id="UP001305779">
    <property type="component" value="Unassembled WGS sequence"/>
</dbReference>
<feature type="chain" id="PRO_5046497639" evidence="1">
    <location>
        <begin position="18"/>
        <end position="242"/>
    </location>
</feature>
<comment type="caution">
    <text evidence="2">The sequence shown here is derived from an EMBL/GenBank/DDBJ whole genome shotgun (WGS) entry which is preliminary data.</text>
</comment>